<dbReference type="InterPro" id="IPR001647">
    <property type="entry name" value="HTH_TetR"/>
</dbReference>
<comment type="caution">
    <text evidence="7">The sequence shown here is derived from an EMBL/GenBank/DDBJ whole genome shotgun (WGS) entry which is preliminary data.</text>
</comment>
<dbReference type="InterPro" id="IPR049513">
    <property type="entry name" value="TetR_C_40"/>
</dbReference>
<dbReference type="AlphaFoldDB" id="A0A1X1YE85"/>
<dbReference type="Gene3D" id="1.10.357.10">
    <property type="entry name" value="Tetracycline Repressor, domain 2"/>
    <property type="match status" value="1"/>
</dbReference>
<sequence>MASVEESLVSSTQAPSRLDRRKARSRAALVNAARGFLAQNTTNVSIQEITAAADVGFGTFYNHFTTKDELFTEAVAVVLDEWGELIDLAVAGLEDPAEIFARSFRICGRTQRMMPEAVRVTLNAGMSILTTDRGIRPRALADLRRGIELGRFAMPDAETAVMLAGGVLLALMQLLESDPAADAAEVSDLYAERLLVMLGIEQPEAHDICASALPEMHVLSQD</sequence>
<proteinExistence type="predicted"/>
<protein>
    <recommendedName>
        <fullName evidence="6">HTH tetR-type domain-containing protein</fullName>
    </recommendedName>
</protein>
<keyword evidence="1" id="KW-0805">Transcription regulation</keyword>
<evidence type="ECO:0000259" key="6">
    <source>
        <dbReference type="PROSITE" id="PS50977"/>
    </source>
</evidence>
<reference evidence="7 8" key="1">
    <citation type="submission" date="2016-01" db="EMBL/GenBank/DDBJ databases">
        <title>The new phylogeny of the genus Mycobacterium.</title>
        <authorList>
            <person name="Tarcisio F."/>
            <person name="Conor M."/>
            <person name="Antonella G."/>
            <person name="Elisabetta G."/>
            <person name="Giulia F.S."/>
            <person name="Sara T."/>
            <person name="Anna F."/>
            <person name="Clotilde B."/>
            <person name="Roberto B."/>
            <person name="Veronica D.S."/>
            <person name="Fabio R."/>
            <person name="Monica P."/>
            <person name="Olivier J."/>
            <person name="Enrico T."/>
            <person name="Nicola S."/>
        </authorList>
    </citation>
    <scope>NUCLEOTIDE SEQUENCE [LARGE SCALE GENOMIC DNA]</scope>
    <source>
        <strain evidence="7 8">DSM 45394</strain>
    </source>
</reference>
<feature type="domain" description="HTH tetR-type" evidence="6">
    <location>
        <begin position="23"/>
        <end position="82"/>
    </location>
</feature>
<evidence type="ECO:0000256" key="5">
    <source>
        <dbReference type="SAM" id="MobiDB-lite"/>
    </source>
</evidence>
<dbReference type="GO" id="GO:0003700">
    <property type="term" value="F:DNA-binding transcription factor activity"/>
    <property type="evidence" value="ECO:0007669"/>
    <property type="project" value="TreeGrafter"/>
</dbReference>
<evidence type="ECO:0000256" key="3">
    <source>
        <dbReference type="ARBA" id="ARBA00023163"/>
    </source>
</evidence>
<evidence type="ECO:0000256" key="2">
    <source>
        <dbReference type="ARBA" id="ARBA00023125"/>
    </source>
</evidence>
<evidence type="ECO:0000256" key="4">
    <source>
        <dbReference type="PROSITE-ProRule" id="PRU00335"/>
    </source>
</evidence>
<dbReference type="RefSeq" id="WP_085265596.1">
    <property type="nucleotide sequence ID" value="NZ_JACKVG010000008.1"/>
</dbReference>
<dbReference type="PANTHER" id="PTHR30055:SF234">
    <property type="entry name" value="HTH-TYPE TRANSCRIPTIONAL REGULATOR BETI"/>
    <property type="match status" value="1"/>
</dbReference>
<evidence type="ECO:0000313" key="8">
    <source>
        <dbReference type="Proteomes" id="UP000193866"/>
    </source>
</evidence>
<feature type="region of interest" description="Disordered" evidence="5">
    <location>
        <begin position="1"/>
        <end position="20"/>
    </location>
</feature>
<dbReference type="GO" id="GO:0000976">
    <property type="term" value="F:transcription cis-regulatory region binding"/>
    <property type="evidence" value="ECO:0007669"/>
    <property type="project" value="TreeGrafter"/>
</dbReference>
<dbReference type="SUPFAM" id="SSF46689">
    <property type="entry name" value="Homeodomain-like"/>
    <property type="match status" value="1"/>
</dbReference>
<dbReference type="Proteomes" id="UP000193866">
    <property type="component" value="Unassembled WGS sequence"/>
</dbReference>
<keyword evidence="2 4" id="KW-0238">DNA-binding</keyword>
<gene>
    <name evidence="7" type="ORF">AWC16_16390</name>
</gene>
<keyword evidence="8" id="KW-1185">Reference proteome</keyword>
<dbReference type="PANTHER" id="PTHR30055">
    <property type="entry name" value="HTH-TYPE TRANSCRIPTIONAL REGULATOR RUTR"/>
    <property type="match status" value="1"/>
</dbReference>
<dbReference type="EMBL" id="LQPG01000028">
    <property type="protein sequence ID" value="ORW09399.1"/>
    <property type="molecule type" value="Genomic_DNA"/>
</dbReference>
<dbReference type="Pfam" id="PF21306">
    <property type="entry name" value="TetR_C_40"/>
    <property type="match status" value="1"/>
</dbReference>
<dbReference type="InterPro" id="IPR050109">
    <property type="entry name" value="HTH-type_TetR-like_transc_reg"/>
</dbReference>
<evidence type="ECO:0000256" key="1">
    <source>
        <dbReference type="ARBA" id="ARBA00023015"/>
    </source>
</evidence>
<name>A0A1X1YE85_9MYCO</name>
<accession>A0A1X1YE85</accession>
<dbReference type="OrthoDB" id="3481545at2"/>
<dbReference type="STRING" id="1108812.AWC16_16390"/>
<keyword evidence="3" id="KW-0804">Transcription</keyword>
<organism evidence="7 8">
    <name type="scientific">Mycolicibacter longobardus</name>
    <dbReference type="NCBI Taxonomy" id="1108812"/>
    <lineage>
        <taxon>Bacteria</taxon>
        <taxon>Bacillati</taxon>
        <taxon>Actinomycetota</taxon>
        <taxon>Actinomycetes</taxon>
        <taxon>Mycobacteriales</taxon>
        <taxon>Mycobacteriaceae</taxon>
        <taxon>Mycolicibacter</taxon>
    </lineage>
</organism>
<dbReference type="PROSITE" id="PS50977">
    <property type="entry name" value="HTH_TETR_2"/>
    <property type="match status" value="1"/>
</dbReference>
<dbReference type="Pfam" id="PF00440">
    <property type="entry name" value="TetR_N"/>
    <property type="match status" value="1"/>
</dbReference>
<evidence type="ECO:0000313" key="7">
    <source>
        <dbReference type="EMBL" id="ORW09399.1"/>
    </source>
</evidence>
<feature type="DNA-binding region" description="H-T-H motif" evidence="4">
    <location>
        <begin position="45"/>
        <end position="64"/>
    </location>
</feature>
<dbReference type="InterPro" id="IPR009057">
    <property type="entry name" value="Homeodomain-like_sf"/>
</dbReference>